<gene>
    <name evidence="5" type="ORF">NBG4_730007</name>
</gene>
<evidence type="ECO:0000256" key="3">
    <source>
        <dbReference type="PROSITE-ProRule" id="PRU00339"/>
    </source>
</evidence>
<evidence type="ECO:0000313" key="6">
    <source>
        <dbReference type="Proteomes" id="UP000245125"/>
    </source>
</evidence>
<keyword evidence="6" id="KW-1185">Reference proteome</keyword>
<dbReference type="PANTHER" id="PTHR44858:SF1">
    <property type="entry name" value="UDP-N-ACETYLGLUCOSAMINE--PEPTIDE N-ACETYLGLUCOSAMINYLTRANSFERASE SPINDLY-RELATED"/>
    <property type="match status" value="1"/>
</dbReference>
<proteinExistence type="predicted"/>
<feature type="signal peptide" evidence="4">
    <location>
        <begin position="1"/>
        <end position="26"/>
    </location>
</feature>
<keyword evidence="2 3" id="KW-0802">TPR repeat</keyword>
<dbReference type="Pfam" id="PF00515">
    <property type="entry name" value="TPR_1"/>
    <property type="match status" value="1"/>
</dbReference>
<keyword evidence="1" id="KW-0677">Repeat</keyword>
<dbReference type="Pfam" id="PF13431">
    <property type="entry name" value="TPR_17"/>
    <property type="match status" value="1"/>
</dbReference>
<dbReference type="EMBL" id="OUUY01000123">
    <property type="protein sequence ID" value="SPQ01827.1"/>
    <property type="molecule type" value="Genomic_DNA"/>
</dbReference>
<dbReference type="AlphaFoldDB" id="A0A2U3QKA7"/>
<dbReference type="PROSITE" id="PS50005">
    <property type="entry name" value="TPR"/>
    <property type="match status" value="3"/>
</dbReference>
<feature type="repeat" description="TPR" evidence="3">
    <location>
        <begin position="95"/>
        <end position="128"/>
    </location>
</feature>
<protein>
    <submittedName>
        <fullName evidence="5">Uncharacterized protein</fullName>
    </submittedName>
</protein>
<feature type="chain" id="PRO_5015403411" evidence="4">
    <location>
        <begin position="27"/>
        <end position="208"/>
    </location>
</feature>
<reference evidence="6" key="1">
    <citation type="submission" date="2018-03" db="EMBL/GenBank/DDBJ databases">
        <authorList>
            <person name="Zecchin S."/>
        </authorList>
    </citation>
    <scope>NUCLEOTIDE SEQUENCE [LARGE SCALE GENOMIC DNA]</scope>
</reference>
<dbReference type="Pfam" id="PF13414">
    <property type="entry name" value="TPR_11"/>
    <property type="match status" value="1"/>
</dbReference>
<keyword evidence="4" id="KW-0732">Signal</keyword>
<sequence length="208" mass="23758">MRTRKTIALILAALLLSAPIISCKKAQEQPETKVAPAINPYSNESTFDEVRRKLREKPDDVDLLYHLADLYDRNSQYKEAIETYKKVIKLRPDLGYAYLKMATAYDRINDPSEAVRTFQQAIKYMPKNPTLYNNMGVAYGKLGKYGEEVDSLKKAIKLRPNYSAARYNLGITYLKMKNKNAATKEYEALKEFDEGAAANLLKEIERSS</sequence>
<dbReference type="Gene3D" id="1.25.40.10">
    <property type="entry name" value="Tetratricopeptide repeat domain"/>
    <property type="match status" value="2"/>
</dbReference>
<dbReference type="InterPro" id="IPR019734">
    <property type="entry name" value="TPR_rpt"/>
</dbReference>
<evidence type="ECO:0000313" key="5">
    <source>
        <dbReference type="EMBL" id="SPQ01827.1"/>
    </source>
</evidence>
<dbReference type="GO" id="GO:0046813">
    <property type="term" value="P:receptor-mediated virion attachment to host cell"/>
    <property type="evidence" value="ECO:0007669"/>
    <property type="project" value="TreeGrafter"/>
</dbReference>
<dbReference type="InterPro" id="IPR050498">
    <property type="entry name" value="Ycf3"/>
</dbReference>
<dbReference type="SUPFAM" id="SSF48452">
    <property type="entry name" value="TPR-like"/>
    <property type="match status" value="1"/>
</dbReference>
<evidence type="ECO:0000256" key="1">
    <source>
        <dbReference type="ARBA" id="ARBA00022737"/>
    </source>
</evidence>
<feature type="repeat" description="TPR" evidence="3">
    <location>
        <begin position="129"/>
        <end position="162"/>
    </location>
</feature>
<dbReference type="PANTHER" id="PTHR44858">
    <property type="entry name" value="TETRATRICOPEPTIDE REPEAT PROTEIN 6"/>
    <property type="match status" value="1"/>
</dbReference>
<dbReference type="PROSITE" id="PS50293">
    <property type="entry name" value="TPR_REGION"/>
    <property type="match status" value="2"/>
</dbReference>
<feature type="repeat" description="TPR" evidence="3">
    <location>
        <begin position="61"/>
        <end position="94"/>
    </location>
</feature>
<name>A0A2U3QKA7_9BACT</name>
<organism evidence="5 6">
    <name type="scientific">Candidatus Sulfobium mesophilum</name>
    <dbReference type="NCBI Taxonomy" id="2016548"/>
    <lineage>
        <taxon>Bacteria</taxon>
        <taxon>Pseudomonadati</taxon>
        <taxon>Nitrospirota</taxon>
        <taxon>Nitrospiria</taxon>
        <taxon>Nitrospirales</taxon>
        <taxon>Nitrospiraceae</taxon>
        <taxon>Candidatus Sulfobium</taxon>
    </lineage>
</organism>
<dbReference type="SMART" id="SM00028">
    <property type="entry name" value="TPR"/>
    <property type="match status" value="4"/>
</dbReference>
<dbReference type="Proteomes" id="UP000245125">
    <property type="component" value="Unassembled WGS sequence"/>
</dbReference>
<evidence type="ECO:0000256" key="4">
    <source>
        <dbReference type="SAM" id="SignalP"/>
    </source>
</evidence>
<dbReference type="GO" id="GO:0009279">
    <property type="term" value="C:cell outer membrane"/>
    <property type="evidence" value="ECO:0007669"/>
    <property type="project" value="TreeGrafter"/>
</dbReference>
<evidence type="ECO:0000256" key="2">
    <source>
        <dbReference type="ARBA" id="ARBA00022803"/>
    </source>
</evidence>
<dbReference type="InterPro" id="IPR011990">
    <property type="entry name" value="TPR-like_helical_dom_sf"/>
</dbReference>
<accession>A0A2U3QKA7</accession>